<name>A0ABQ5V5C1_9PROT</name>
<accession>A0ABQ5V5C1</accession>
<reference evidence="2" key="1">
    <citation type="journal article" date="2014" name="Int. J. Syst. Evol. Microbiol.">
        <title>Complete genome of a new Firmicutes species belonging to the dominant human colonic microbiota ('Ruminococcus bicirculans') reveals two chromosomes and a selective capacity to utilize plant glucans.</title>
        <authorList>
            <consortium name="NISC Comparative Sequencing Program"/>
            <person name="Wegmann U."/>
            <person name="Louis P."/>
            <person name="Goesmann A."/>
            <person name="Henrissat B."/>
            <person name="Duncan S.H."/>
            <person name="Flint H.J."/>
        </authorList>
    </citation>
    <scope>NUCLEOTIDE SEQUENCE</scope>
    <source>
        <strain evidence="2">NBRC 108219</strain>
    </source>
</reference>
<evidence type="ECO:0008006" key="4">
    <source>
        <dbReference type="Google" id="ProtNLM"/>
    </source>
</evidence>
<feature type="transmembrane region" description="Helical" evidence="1">
    <location>
        <begin position="143"/>
        <end position="162"/>
    </location>
</feature>
<comment type="caution">
    <text evidence="2">The sequence shown here is derived from an EMBL/GenBank/DDBJ whole genome shotgun (WGS) entry which is preliminary data.</text>
</comment>
<sequence>MQDWLTWSYWTDDWLGSFHFVCALGALILGPIILLRRKGDQTHRWLGRIWAVMMAVIIVSAFSMYELDGGPNLFHFFALVSLITMSAGLWAIWQFKRTRKRGYVTIHQHFMVWAYFGLFMAGVWQVTFSLVRSEVISLSPSLLYNGLSVFTALSSALLFLILRKQLPYSKKPARH</sequence>
<gene>
    <name evidence="2" type="ORF">GCM10007853_00610</name>
</gene>
<proteinExistence type="predicted"/>
<feature type="transmembrane region" description="Helical" evidence="1">
    <location>
        <begin position="73"/>
        <end position="92"/>
    </location>
</feature>
<dbReference type="Pfam" id="PF10067">
    <property type="entry name" value="DUF2306"/>
    <property type="match status" value="1"/>
</dbReference>
<dbReference type="InterPro" id="IPR018750">
    <property type="entry name" value="DUF2306_membrane"/>
</dbReference>
<evidence type="ECO:0000313" key="2">
    <source>
        <dbReference type="EMBL" id="GLQ22187.1"/>
    </source>
</evidence>
<feature type="transmembrane region" description="Helical" evidence="1">
    <location>
        <begin position="14"/>
        <end position="35"/>
    </location>
</feature>
<keyword evidence="3" id="KW-1185">Reference proteome</keyword>
<keyword evidence="1" id="KW-1133">Transmembrane helix</keyword>
<reference evidence="2" key="2">
    <citation type="submission" date="2023-01" db="EMBL/GenBank/DDBJ databases">
        <title>Draft genome sequence of Algimonas ampicilliniresistens strain NBRC 108219.</title>
        <authorList>
            <person name="Sun Q."/>
            <person name="Mori K."/>
        </authorList>
    </citation>
    <scope>NUCLEOTIDE SEQUENCE</scope>
    <source>
        <strain evidence="2">NBRC 108219</strain>
    </source>
</reference>
<evidence type="ECO:0000256" key="1">
    <source>
        <dbReference type="SAM" id="Phobius"/>
    </source>
</evidence>
<protein>
    <recommendedName>
        <fullName evidence="4">DUF2306 domain-containing protein</fullName>
    </recommendedName>
</protein>
<feature type="transmembrane region" description="Helical" evidence="1">
    <location>
        <begin position="112"/>
        <end position="131"/>
    </location>
</feature>
<evidence type="ECO:0000313" key="3">
    <source>
        <dbReference type="Proteomes" id="UP001161391"/>
    </source>
</evidence>
<keyword evidence="1" id="KW-0472">Membrane</keyword>
<dbReference type="EMBL" id="BSNK01000001">
    <property type="protein sequence ID" value="GLQ22187.1"/>
    <property type="molecule type" value="Genomic_DNA"/>
</dbReference>
<feature type="transmembrane region" description="Helical" evidence="1">
    <location>
        <begin position="47"/>
        <end position="67"/>
    </location>
</feature>
<dbReference type="Proteomes" id="UP001161391">
    <property type="component" value="Unassembled WGS sequence"/>
</dbReference>
<keyword evidence="1" id="KW-0812">Transmembrane</keyword>
<organism evidence="2 3">
    <name type="scientific">Algimonas ampicilliniresistens</name>
    <dbReference type="NCBI Taxonomy" id="1298735"/>
    <lineage>
        <taxon>Bacteria</taxon>
        <taxon>Pseudomonadati</taxon>
        <taxon>Pseudomonadota</taxon>
        <taxon>Alphaproteobacteria</taxon>
        <taxon>Maricaulales</taxon>
        <taxon>Robiginitomaculaceae</taxon>
        <taxon>Algimonas</taxon>
    </lineage>
</organism>
<dbReference type="RefSeq" id="WP_284386464.1">
    <property type="nucleotide sequence ID" value="NZ_BSNK01000001.1"/>
</dbReference>